<name>A0ABT0XC31_9ACTN</name>
<evidence type="ECO:0000313" key="9">
    <source>
        <dbReference type="Proteomes" id="UP001167160"/>
    </source>
</evidence>
<comment type="subcellular location">
    <subcellularLocation>
        <location evidence="1">Cell membrane</location>
        <topology evidence="1">Multi-pass membrane protein</topology>
    </subcellularLocation>
</comment>
<evidence type="ECO:0000256" key="2">
    <source>
        <dbReference type="ARBA" id="ARBA00022475"/>
    </source>
</evidence>
<gene>
    <name evidence="8" type="ORF">M1E25_22470</name>
</gene>
<feature type="transmembrane region" description="Helical" evidence="7">
    <location>
        <begin position="109"/>
        <end position="131"/>
    </location>
</feature>
<keyword evidence="3 7" id="KW-0812">Transmembrane</keyword>
<evidence type="ECO:0000256" key="4">
    <source>
        <dbReference type="ARBA" id="ARBA00022989"/>
    </source>
</evidence>
<protein>
    <submittedName>
        <fullName evidence="8">YihY/virulence factor BrkB family protein</fullName>
    </submittedName>
</protein>
<sequence length="218" mass="23698">MHTEPPADTRRPGRALGPPRPSRWRDSLTALRRVPLAAWDEDATERAAALTYYTVLAFFPTLLVTVSLIGIAGVSPPQELISEFSAVVPTDSQPLMRHTLSDMSARHSAAWLLVFSGLVAALWSSSSYLAVFRRALHTMYGVKDNRPAWRAFPRIVLTASVLLALLACSALALLVTGELARATGQFLGADAVAVTAWNTLKWPLLLAIAVVLVLVLFR</sequence>
<dbReference type="EMBL" id="JAMQGM010000051">
    <property type="protein sequence ID" value="MCM2580077.1"/>
    <property type="molecule type" value="Genomic_DNA"/>
</dbReference>
<proteinExistence type="predicted"/>
<keyword evidence="4 7" id="KW-1133">Transmembrane helix</keyword>
<feature type="transmembrane region" description="Helical" evidence="7">
    <location>
        <begin position="50"/>
        <end position="74"/>
    </location>
</feature>
<feature type="region of interest" description="Disordered" evidence="6">
    <location>
        <begin position="1"/>
        <end position="22"/>
    </location>
</feature>
<dbReference type="RefSeq" id="WP_251418575.1">
    <property type="nucleotide sequence ID" value="NZ_JAMQGM010000051.1"/>
</dbReference>
<organism evidence="8 9">
    <name type="scientific">Streptomyces meridianus</name>
    <dbReference type="NCBI Taxonomy" id="2938945"/>
    <lineage>
        <taxon>Bacteria</taxon>
        <taxon>Bacillati</taxon>
        <taxon>Actinomycetota</taxon>
        <taxon>Actinomycetes</taxon>
        <taxon>Kitasatosporales</taxon>
        <taxon>Streptomycetaceae</taxon>
        <taxon>Streptomyces</taxon>
    </lineage>
</organism>
<feature type="transmembrane region" description="Helical" evidence="7">
    <location>
        <begin position="152"/>
        <end position="175"/>
    </location>
</feature>
<dbReference type="Proteomes" id="UP001167160">
    <property type="component" value="Unassembled WGS sequence"/>
</dbReference>
<keyword evidence="2" id="KW-1003">Cell membrane</keyword>
<evidence type="ECO:0000313" key="8">
    <source>
        <dbReference type="EMBL" id="MCM2580077.1"/>
    </source>
</evidence>
<feature type="compositionally biased region" description="Basic and acidic residues" evidence="6">
    <location>
        <begin position="1"/>
        <end position="11"/>
    </location>
</feature>
<comment type="caution">
    <text evidence="8">The sequence shown here is derived from an EMBL/GenBank/DDBJ whole genome shotgun (WGS) entry which is preliminary data.</text>
</comment>
<dbReference type="Pfam" id="PF03631">
    <property type="entry name" value="Virul_fac_BrkB"/>
    <property type="match status" value="1"/>
</dbReference>
<dbReference type="PANTHER" id="PTHR30213">
    <property type="entry name" value="INNER MEMBRANE PROTEIN YHJD"/>
    <property type="match status" value="1"/>
</dbReference>
<evidence type="ECO:0000256" key="6">
    <source>
        <dbReference type="SAM" id="MobiDB-lite"/>
    </source>
</evidence>
<evidence type="ECO:0000256" key="1">
    <source>
        <dbReference type="ARBA" id="ARBA00004651"/>
    </source>
</evidence>
<dbReference type="InterPro" id="IPR017039">
    <property type="entry name" value="Virul_fac_BrkB"/>
</dbReference>
<keyword evidence="5 7" id="KW-0472">Membrane</keyword>
<dbReference type="PIRSF" id="PIRSF035875">
    <property type="entry name" value="RNase_BN"/>
    <property type="match status" value="1"/>
</dbReference>
<evidence type="ECO:0000256" key="7">
    <source>
        <dbReference type="SAM" id="Phobius"/>
    </source>
</evidence>
<evidence type="ECO:0000256" key="3">
    <source>
        <dbReference type="ARBA" id="ARBA00022692"/>
    </source>
</evidence>
<feature type="non-terminal residue" evidence="8">
    <location>
        <position position="218"/>
    </location>
</feature>
<reference evidence="8" key="1">
    <citation type="journal article" date="2023" name="Int. J. Syst. Evol. Microbiol.">
        <title>Streptomyces meridianus sp. nov. isolated from brackish water of the Tagus estuary in Alcochete, Portugal.</title>
        <authorList>
            <person name="Santos J.D.N."/>
            <person name="Klimek D."/>
            <person name="Calusinska M."/>
            <person name="Lobo Da Cunha A."/>
            <person name="Catita J."/>
            <person name="Goncalves H."/>
            <person name="Gonzalez I."/>
            <person name="Reyes F."/>
            <person name="Lage O.M."/>
        </authorList>
    </citation>
    <scope>NUCLEOTIDE SEQUENCE</scope>
    <source>
        <strain evidence="8">MTZ3.1</strain>
    </source>
</reference>
<dbReference type="PANTHER" id="PTHR30213:SF0">
    <property type="entry name" value="UPF0761 MEMBRANE PROTEIN YIHY"/>
    <property type="match status" value="1"/>
</dbReference>
<evidence type="ECO:0000256" key="5">
    <source>
        <dbReference type="ARBA" id="ARBA00023136"/>
    </source>
</evidence>
<accession>A0ABT0XC31</accession>
<keyword evidence="9" id="KW-1185">Reference proteome</keyword>
<feature type="transmembrane region" description="Helical" evidence="7">
    <location>
        <begin position="195"/>
        <end position="217"/>
    </location>
</feature>